<feature type="compositionally biased region" description="Polar residues" evidence="3">
    <location>
        <begin position="77"/>
        <end position="89"/>
    </location>
</feature>
<feature type="region of interest" description="Disordered" evidence="3">
    <location>
        <begin position="936"/>
        <end position="960"/>
    </location>
</feature>
<dbReference type="PROSITE" id="PS50102">
    <property type="entry name" value="RRM"/>
    <property type="match status" value="1"/>
</dbReference>
<dbReference type="InterPro" id="IPR007201">
    <property type="entry name" value="Mei2-like_Rrm_C"/>
</dbReference>
<accession>A0A9D4UCU6</accession>
<dbReference type="InterPro" id="IPR012677">
    <property type="entry name" value="Nucleotide-bd_a/b_plait_sf"/>
</dbReference>
<keyword evidence="1 2" id="KW-0694">RNA-binding</keyword>
<protein>
    <recommendedName>
        <fullName evidence="4">RRM domain-containing protein</fullName>
    </recommendedName>
</protein>
<feature type="compositionally biased region" description="Low complexity" evidence="3">
    <location>
        <begin position="28"/>
        <end position="42"/>
    </location>
</feature>
<sequence>MEVAHHCPRALPHSAGGCCAAPTLLKEPISSPSISPVSVDSPLTYEERSPRNTDGNTNQQIESSSDGDDDDEPSDIMTPSQCAPTQSTHHSLRHSLDQHNCEAALPLEDEEQQQQQKISFCEASLSSCRGDELQEQDSAAVPSLSSCTLDPNAREFTPLESARPSSAVILMQPVHGTYSGIGVSVCYQASVSAMEGPCNYELVDTSLRLGLYSCPSSLAVAPDSIRDDTAPTGVTAQPESSFIRGENVAYAGFAEDYMGAYEHHVDGTANLLPCSAAMGEFLPSLSVGSLGPVQGSPPLGHFNPPILSLPSPIPMSFMAAPGLPPPQSMPPYLPGHLPHPEYMPPQQTFTVYTHKHFHPYYGWKEHISRALVISGVPPSLDVSHLHQELEQWGHVRAFHADRLSQGILSVQFFDLRASRQALRDMQNQHLIRQHRFQQHLHAQNGMQFQGRVVLSGANEDSASVSRGLLCGTVVWAQYVASSSVPCPDGHNQGTLVLFNVDADLVLQELQKVFEKYGDVREVREAPTKRQHKFVEYYDTRDAEAAWAALNGQEVCGKCVKIEFSRQGGPMKKQNNVQPSWSCLDRAVNPLPHMQQMHGLSEMDLVASYGWQGPQGLYQQEWHAGGNIMPFPNKSATVLPNTVLGPDGTTSRCRGRYLKRERGGIVTHMQGAIAGPRRKQSGMARSPSKMYQVVVHEPACGADDAFAVFPASGRCGAIQKNLNLKGHPQFEYDEKEVISSRTTLMIKNIPNKYSQQMLLSLLDHHCIEYNSQIVDFSEPESAYDFVYLPIDFKNRCNLGYAFVNFTTGLATLKFYKAFHAQQWEAFNSRKVCDIKYARVQGRRALENHFCNSRFACDTMEFLPVAFVPPRNGLVCPLPIAAAGLMATKSGRSVHHTNMSMQALLSPPPLSCKLLSEGHQLGKFMPESKCLLENAASSGSDSESIIEDDKIQHDRKVDTTVA</sequence>
<dbReference type="PANTHER" id="PTHR23189">
    <property type="entry name" value="RNA RECOGNITION MOTIF-CONTAINING"/>
    <property type="match status" value="1"/>
</dbReference>
<feature type="compositionally biased region" description="Basic and acidic residues" evidence="3">
    <location>
        <begin position="945"/>
        <end position="960"/>
    </location>
</feature>
<dbReference type="Pfam" id="PF04059">
    <property type="entry name" value="RRM_2"/>
    <property type="match status" value="1"/>
</dbReference>
<dbReference type="GO" id="GO:0003723">
    <property type="term" value="F:RNA binding"/>
    <property type="evidence" value="ECO:0007669"/>
    <property type="project" value="UniProtKB-UniRule"/>
</dbReference>
<evidence type="ECO:0000313" key="6">
    <source>
        <dbReference type="Proteomes" id="UP000886520"/>
    </source>
</evidence>
<dbReference type="OrthoDB" id="417481at2759"/>
<dbReference type="Pfam" id="PF00076">
    <property type="entry name" value="RRM_1"/>
    <property type="match status" value="1"/>
</dbReference>
<dbReference type="SMART" id="SM00360">
    <property type="entry name" value="RRM"/>
    <property type="match status" value="2"/>
</dbReference>
<feature type="region of interest" description="Disordered" evidence="3">
    <location>
        <begin position="26"/>
        <end position="95"/>
    </location>
</feature>
<dbReference type="CDD" id="cd12530">
    <property type="entry name" value="RRM3_EAR1_like"/>
    <property type="match status" value="1"/>
</dbReference>
<dbReference type="InterPro" id="IPR034458">
    <property type="entry name" value="EAR1-like_RRM3"/>
</dbReference>
<proteinExistence type="predicted"/>
<evidence type="ECO:0000256" key="1">
    <source>
        <dbReference type="ARBA" id="ARBA00022884"/>
    </source>
</evidence>
<dbReference type="EMBL" id="JABFUD020000019">
    <property type="protein sequence ID" value="KAI5065430.1"/>
    <property type="molecule type" value="Genomic_DNA"/>
</dbReference>
<dbReference type="AlphaFoldDB" id="A0A9D4UCU6"/>
<feature type="domain" description="RRM" evidence="4">
    <location>
        <begin position="493"/>
        <end position="566"/>
    </location>
</feature>
<reference evidence="5" key="1">
    <citation type="submission" date="2021-01" db="EMBL/GenBank/DDBJ databases">
        <title>Adiantum capillus-veneris genome.</title>
        <authorList>
            <person name="Fang Y."/>
            <person name="Liao Q."/>
        </authorList>
    </citation>
    <scope>NUCLEOTIDE SEQUENCE</scope>
    <source>
        <strain evidence="5">H3</strain>
        <tissue evidence="5">Leaf</tissue>
    </source>
</reference>
<evidence type="ECO:0000256" key="3">
    <source>
        <dbReference type="SAM" id="MobiDB-lite"/>
    </source>
</evidence>
<keyword evidence="6" id="KW-1185">Reference proteome</keyword>
<organism evidence="5 6">
    <name type="scientific">Adiantum capillus-veneris</name>
    <name type="common">Maidenhair fern</name>
    <dbReference type="NCBI Taxonomy" id="13818"/>
    <lineage>
        <taxon>Eukaryota</taxon>
        <taxon>Viridiplantae</taxon>
        <taxon>Streptophyta</taxon>
        <taxon>Embryophyta</taxon>
        <taxon>Tracheophyta</taxon>
        <taxon>Polypodiopsida</taxon>
        <taxon>Polypodiidae</taxon>
        <taxon>Polypodiales</taxon>
        <taxon>Pteridineae</taxon>
        <taxon>Pteridaceae</taxon>
        <taxon>Vittarioideae</taxon>
        <taxon>Adiantum</taxon>
    </lineage>
</organism>
<feature type="compositionally biased region" description="Polar residues" evidence="3">
    <location>
        <begin position="52"/>
        <end position="62"/>
    </location>
</feature>
<name>A0A9D4UCU6_ADICA</name>
<dbReference type="Proteomes" id="UP000886520">
    <property type="component" value="Chromosome 19"/>
</dbReference>
<evidence type="ECO:0000256" key="2">
    <source>
        <dbReference type="PROSITE-ProRule" id="PRU00176"/>
    </source>
</evidence>
<evidence type="ECO:0000259" key="4">
    <source>
        <dbReference type="PROSITE" id="PS50102"/>
    </source>
</evidence>
<dbReference type="SUPFAM" id="SSF54928">
    <property type="entry name" value="RNA-binding domain, RBD"/>
    <property type="match status" value="2"/>
</dbReference>
<dbReference type="InterPro" id="IPR035979">
    <property type="entry name" value="RBD_domain_sf"/>
</dbReference>
<feature type="compositionally biased region" description="Acidic residues" evidence="3">
    <location>
        <begin position="65"/>
        <end position="74"/>
    </location>
</feature>
<comment type="caution">
    <text evidence="5">The sequence shown here is derived from an EMBL/GenBank/DDBJ whole genome shotgun (WGS) entry which is preliminary data.</text>
</comment>
<gene>
    <name evidence="5" type="ORF">GOP47_0020125</name>
</gene>
<evidence type="ECO:0000313" key="5">
    <source>
        <dbReference type="EMBL" id="KAI5065430.1"/>
    </source>
</evidence>
<dbReference type="InterPro" id="IPR000504">
    <property type="entry name" value="RRM_dom"/>
</dbReference>
<dbReference type="Gene3D" id="3.30.70.330">
    <property type="match status" value="1"/>
</dbReference>